<evidence type="ECO:0000313" key="6">
    <source>
        <dbReference type="EMBL" id="GAG56892.1"/>
    </source>
</evidence>
<dbReference type="GO" id="GO:0005737">
    <property type="term" value="C:cytoplasm"/>
    <property type="evidence" value="ECO:0007669"/>
    <property type="project" value="InterPro"/>
</dbReference>
<evidence type="ECO:0000256" key="4">
    <source>
        <dbReference type="ARBA" id="ARBA00032722"/>
    </source>
</evidence>
<comment type="similarity">
    <text evidence="1">Belongs to the dihydropyrimidine dehydrogenase family.</text>
</comment>
<feature type="domain" description="4Fe-4S ferredoxin-type" evidence="5">
    <location>
        <begin position="294"/>
        <end position="323"/>
    </location>
</feature>
<dbReference type="Pfam" id="PF01180">
    <property type="entry name" value="DHO_dh"/>
    <property type="match status" value="1"/>
</dbReference>
<sequence length="323" mass="34796">VPIIAQPHVSGADVEEWIKLCKILEEAGADALELNVACPISLVSKEGDASVRLIEEVDNLEMRTLRKMGLSPTVGEIPEVLPVITKACVEAVRIPVGVKPSAEAGFPKCVALAKLLAESGATYVANITAPLSVAPPDIDREGKPLWEKVNFPLNPFSGVSGPNNRYQCYKDTVTVAIFVPEIDIMAIGGLVNPQHCVEVLMLGAKTVGLSSGFFWKGRSLVTDSIKFLSNFMDKHGYEKVTDIVGLGLKYVRPVDDSIDWEEDKIAAKVDKSKCIKCGVCWDGYCPVPVQGDDGFPFIDTTKCQGCGYCAAICPVEALAVERI</sequence>
<feature type="non-terminal residue" evidence="6">
    <location>
        <position position="1"/>
    </location>
</feature>
<dbReference type="PROSITE" id="PS00198">
    <property type="entry name" value="4FE4S_FER_1"/>
    <property type="match status" value="1"/>
</dbReference>
<reference evidence="6" key="1">
    <citation type="journal article" date="2014" name="Front. Microbiol.">
        <title>High frequency of phylogenetically diverse reductive dehalogenase-homologous genes in deep subseafloor sedimentary metagenomes.</title>
        <authorList>
            <person name="Kawai M."/>
            <person name="Futagami T."/>
            <person name="Toyoda A."/>
            <person name="Takaki Y."/>
            <person name="Nishi S."/>
            <person name="Hori S."/>
            <person name="Arai W."/>
            <person name="Tsubouchi T."/>
            <person name="Morono Y."/>
            <person name="Uchiyama I."/>
            <person name="Ito T."/>
            <person name="Fujiyama A."/>
            <person name="Inagaki F."/>
            <person name="Takami H."/>
        </authorList>
    </citation>
    <scope>NUCLEOTIDE SEQUENCE</scope>
    <source>
        <strain evidence="6">Expedition CK06-06</strain>
    </source>
</reference>
<dbReference type="PANTHER" id="PTHR43073:SF2">
    <property type="entry name" value="DIHYDROPYRIMIDINE DEHYDROGENASE [NADP(+)]"/>
    <property type="match status" value="1"/>
</dbReference>
<dbReference type="Gene3D" id="3.30.70.20">
    <property type="match status" value="1"/>
</dbReference>
<dbReference type="GO" id="GO:0017113">
    <property type="term" value="F:dihydropyrimidine dehydrogenase (NADP+) activity"/>
    <property type="evidence" value="ECO:0007669"/>
    <property type="project" value="TreeGrafter"/>
</dbReference>
<dbReference type="GO" id="GO:0050661">
    <property type="term" value="F:NADP binding"/>
    <property type="evidence" value="ECO:0007669"/>
    <property type="project" value="TreeGrafter"/>
</dbReference>
<keyword evidence="2" id="KW-0560">Oxidoreductase</keyword>
<protein>
    <recommendedName>
        <fullName evidence="4">Dihydrothymine dehydrogenase</fullName>
    </recommendedName>
    <alternativeName>
        <fullName evidence="3">Dihydrouracil dehydrogenase</fullName>
    </alternativeName>
</protein>
<dbReference type="PANTHER" id="PTHR43073">
    <property type="entry name" value="DIHYDROPYRIMIDINE DEHYDROGENASE [NADP(+)]"/>
    <property type="match status" value="1"/>
</dbReference>
<evidence type="ECO:0000256" key="1">
    <source>
        <dbReference type="ARBA" id="ARBA00010804"/>
    </source>
</evidence>
<dbReference type="PROSITE" id="PS51379">
    <property type="entry name" value="4FE4S_FER_2"/>
    <property type="match status" value="2"/>
</dbReference>
<dbReference type="GO" id="GO:0002058">
    <property type="term" value="F:uracil binding"/>
    <property type="evidence" value="ECO:0007669"/>
    <property type="project" value="TreeGrafter"/>
</dbReference>
<organism evidence="6">
    <name type="scientific">marine sediment metagenome</name>
    <dbReference type="NCBI Taxonomy" id="412755"/>
    <lineage>
        <taxon>unclassified sequences</taxon>
        <taxon>metagenomes</taxon>
        <taxon>ecological metagenomes</taxon>
    </lineage>
</organism>
<evidence type="ECO:0000256" key="3">
    <source>
        <dbReference type="ARBA" id="ARBA00030119"/>
    </source>
</evidence>
<name>X0ZFA8_9ZZZZ</name>
<dbReference type="SUPFAM" id="SSF51395">
    <property type="entry name" value="FMN-linked oxidoreductases"/>
    <property type="match status" value="1"/>
</dbReference>
<dbReference type="EMBL" id="BART01002129">
    <property type="protein sequence ID" value="GAG56892.1"/>
    <property type="molecule type" value="Genomic_DNA"/>
</dbReference>
<dbReference type="InterPro" id="IPR005720">
    <property type="entry name" value="Dihydroorotate_DH_cat"/>
</dbReference>
<dbReference type="InterPro" id="IPR017900">
    <property type="entry name" value="4Fe4S_Fe_S_CS"/>
</dbReference>
<gene>
    <name evidence="6" type="ORF">S01H4_06761</name>
</gene>
<comment type="caution">
    <text evidence="6">The sequence shown here is derived from an EMBL/GenBank/DDBJ whole genome shotgun (WGS) entry which is preliminary data.</text>
</comment>
<evidence type="ECO:0000259" key="5">
    <source>
        <dbReference type="PROSITE" id="PS51379"/>
    </source>
</evidence>
<dbReference type="SUPFAM" id="SSF54862">
    <property type="entry name" value="4Fe-4S ferredoxins"/>
    <property type="match status" value="1"/>
</dbReference>
<dbReference type="GO" id="GO:0006210">
    <property type="term" value="P:thymine catabolic process"/>
    <property type="evidence" value="ECO:0007669"/>
    <property type="project" value="TreeGrafter"/>
</dbReference>
<dbReference type="Pfam" id="PF00037">
    <property type="entry name" value="Fer4"/>
    <property type="match status" value="1"/>
</dbReference>
<dbReference type="Gene3D" id="3.20.20.70">
    <property type="entry name" value="Aldolase class I"/>
    <property type="match status" value="1"/>
</dbReference>
<feature type="domain" description="4Fe-4S ferredoxin-type" evidence="5">
    <location>
        <begin position="265"/>
        <end position="287"/>
    </location>
</feature>
<proteinExistence type="inferred from homology"/>
<dbReference type="GO" id="GO:0006212">
    <property type="term" value="P:uracil catabolic process"/>
    <property type="evidence" value="ECO:0007669"/>
    <property type="project" value="TreeGrafter"/>
</dbReference>
<accession>X0ZFA8</accession>
<dbReference type="InterPro" id="IPR013785">
    <property type="entry name" value="Aldolase_TIM"/>
</dbReference>
<dbReference type="AlphaFoldDB" id="X0ZFA8"/>
<dbReference type="InterPro" id="IPR017896">
    <property type="entry name" value="4Fe4S_Fe-S-bd"/>
</dbReference>
<evidence type="ECO:0000256" key="2">
    <source>
        <dbReference type="ARBA" id="ARBA00023002"/>
    </source>
</evidence>